<feature type="compositionally biased region" description="Basic and acidic residues" evidence="1">
    <location>
        <begin position="1"/>
        <end position="22"/>
    </location>
</feature>
<keyword evidence="3" id="KW-1185">Reference proteome</keyword>
<evidence type="ECO:0000313" key="2">
    <source>
        <dbReference type="EMBL" id="KAJ1152971.1"/>
    </source>
</evidence>
<feature type="region of interest" description="Disordered" evidence="1">
    <location>
        <begin position="1"/>
        <end position="29"/>
    </location>
</feature>
<dbReference type="AlphaFoldDB" id="A0AAV7RKI6"/>
<organism evidence="2 3">
    <name type="scientific">Pleurodeles waltl</name>
    <name type="common">Iberian ribbed newt</name>
    <dbReference type="NCBI Taxonomy" id="8319"/>
    <lineage>
        <taxon>Eukaryota</taxon>
        <taxon>Metazoa</taxon>
        <taxon>Chordata</taxon>
        <taxon>Craniata</taxon>
        <taxon>Vertebrata</taxon>
        <taxon>Euteleostomi</taxon>
        <taxon>Amphibia</taxon>
        <taxon>Batrachia</taxon>
        <taxon>Caudata</taxon>
        <taxon>Salamandroidea</taxon>
        <taxon>Salamandridae</taxon>
        <taxon>Pleurodelinae</taxon>
        <taxon>Pleurodeles</taxon>
    </lineage>
</organism>
<protein>
    <submittedName>
        <fullName evidence="2">Uncharacterized protein</fullName>
    </submittedName>
</protein>
<feature type="region of interest" description="Disordered" evidence="1">
    <location>
        <begin position="68"/>
        <end position="100"/>
    </location>
</feature>
<dbReference type="Proteomes" id="UP001066276">
    <property type="component" value="Chromosome 5"/>
</dbReference>
<proteinExistence type="predicted"/>
<reference evidence="2" key="1">
    <citation type="journal article" date="2022" name="bioRxiv">
        <title>Sequencing and chromosome-scale assembly of the giantPleurodeles waltlgenome.</title>
        <authorList>
            <person name="Brown T."/>
            <person name="Elewa A."/>
            <person name="Iarovenko S."/>
            <person name="Subramanian E."/>
            <person name="Araus A.J."/>
            <person name="Petzold A."/>
            <person name="Susuki M."/>
            <person name="Suzuki K.-i.T."/>
            <person name="Hayashi T."/>
            <person name="Toyoda A."/>
            <person name="Oliveira C."/>
            <person name="Osipova E."/>
            <person name="Leigh N.D."/>
            <person name="Simon A."/>
            <person name="Yun M.H."/>
        </authorList>
    </citation>
    <scope>NUCLEOTIDE SEQUENCE</scope>
    <source>
        <strain evidence="2">20211129_DDA</strain>
        <tissue evidence="2">Liver</tissue>
    </source>
</reference>
<sequence>MSFHMRESPGERDDSPQEERRNISCAGRVRHPAERRPLSKMNAILSRLTTRSDALTLARADSRSPIVTVEAGRSAEGPRASATEPEPPLLLERNMQALYQ</sequence>
<gene>
    <name evidence="2" type="ORF">NDU88_005744</name>
</gene>
<dbReference type="EMBL" id="JANPWB010000009">
    <property type="protein sequence ID" value="KAJ1152971.1"/>
    <property type="molecule type" value="Genomic_DNA"/>
</dbReference>
<accession>A0AAV7RKI6</accession>
<name>A0AAV7RKI6_PLEWA</name>
<comment type="caution">
    <text evidence="2">The sequence shown here is derived from an EMBL/GenBank/DDBJ whole genome shotgun (WGS) entry which is preliminary data.</text>
</comment>
<evidence type="ECO:0000256" key="1">
    <source>
        <dbReference type="SAM" id="MobiDB-lite"/>
    </source>
</evidence>
<evidence type="ECO:0000313" key="3">
    <source>
        <dbReference type="Proteomes" id="UP001066276"/>
    </source>
</evidence>